<keyword evidence="8" id="KW-0902">Two-component regulatory system</keyword>
<dbReference type="InterPro" id="IPR005467">
    <property type="entry name" value="His_kinase_dom"/>
</dbReference>
<keyword evidence="10" id="KW-0812">Transmembrane</keyword>
<keyword evidence="7" id="KW-0067">ATP-binding</keyword>
<dbReference type="InterPro" id="IPR003661">
    <property type="entry name" value="HisK_dim/P_dom"/>
</dbReference>
<dbReference type="GO" id="GO:0007234">
    <property type="term" value="P:osmosensory signaling via phosphorelay pathway"/>
    <property type="evidence" value="ECO:0007669"/>
    <property type="project" value="TreeGrafter"/>
</dbReference>
<dbReference type="AlphaFoldDB" id="A0A0B1Q188"/>
<dbReference type="InterPro" id="IPR036890">
    <property type="entry name" value="HATPase_C_sf"/>
</dbReference>
<dbReference type="GO" id="GO:0000156">
    <property type="term" value="F:phosphorelay response regulator activity"/>
    <property type="evidence" value="ECO:0007669"/>
    <property type="project" value="TreeGrafter"/>
</dbReference>
<evidence type="ECO:0000313" key="13">
    <source>
        <dbReference type="Proteomes" id="UP000030826"/>
    </source>
</evidence>
<feature type="coiled-coil region" evidence="9">
    <location>
        <begin position="207"/>
        <end position="234"/>
    </location>
</feature>
<organism evidence="12 13">
    <name type="scientific">Aureimonas altamirensis</name>
    <dbReference type="NCBI Taxonomy" id="370622"/>
    <lineage>
        <taxon>Bacteria</taxon>
        <taxon>Pseudomonadati</taxon>
        <taxon>Pseudomonadota</taxon>
        <taxon>Alphaproteobacteria</taxon>
        <taxon>Hyphomicrobiales</taxon>
        <taxon>Aurantimonadaceae</taxon>
        <taxon>Aureimonas</taxon>
    </lineage>
</organism>
<evidence type="ECO:0000256" key="4">
    <source>
        <dbReference type="ARBA" id="ARBA00022679"/>
    </source>
</evidence>
<dbReference type="InterPro" id="IPR003594">
    <property type="entry name" value="HATPase_dom"/>
</dbReference>
<dbReference type="CDD" id="cd00082">
    <property type="entry name" value="HisKA"/>
    <property type="match status" value="1"/>
</dbReference>
<evidence type="ECO:0000313" key="12">
    <source>
        <dbReference type="EMBL" id="KHJ53201.1"/>
    </source>
</evidence>
<dbReference type="STRING" id="370622.LA66_19530"/>
<evidence type="ECO:0000256" key="2">
    <source>
        <dbReference type="ARBA" id="ARBA00012438"/>
    </source>
</evidence>
<dbReference type="OrthoDB" id="9808408at2"/>
<comment type="catalytic activity">
    <reaction evidence="1">
        <text>ATP + protein L-histidine = ADP + protein N-phospho-L-histidine.</text>
        <dbReference type="EC" id="2.7.13.3"/>
    </reaction>
</comment>
<evidence type="ECO:0000256" key="6">
    <source>
        <dbReference type="ARBA" id="ARBA00022777"/>
    </source>
</evidence>
<dbReference type="GO" id="GO:0030295">
    <property type="term" value="F:protein kinase activator activity"/>
    <property type="evidence" value="ECO:0007669"/>
    <property type="project" value="TreeGrafter"/>
</dbReference>
<keyword evidence="10" id="KW-0472">Membrane</keyword>
<dbReference type="InterPro" id="IPR004358">
    <property type="entry name" value="Sig_transdc_His_kin-like_C"/>
</dbReference>
<dbReference type="Pfam" id="PF02518">
    <property type="entry name" value="HATPase_c"/>
    <property type="match status" value="1"/>
</dbReference>
<dbReference type="CDD" id="cd19410">
    <property type="entry name" value="HK9-like_sensor"/>
    <property type="match status" value="1"/>
</dbReference>
<evidence type="ECO:0000256" key="3">
    <source>
        <dbReference type="ARBA" id="ARBA00022553"/>
    </source>
</evidence>
<dbReference type="InterPro" id="IPR050351">
    <property type="entry name" value="BphY/WalK/GraS-like"/>
</dbReference>
<dbReference type="GO" id="GO:0005524">
    <property type="term" value="F:ATP binding"/>
    <property type="evidence" value="ECO:0007669"/>
    <property type="project" value="UniProtKB-KW"/>
</dbReference>
<dbReference type="SMART" id="SM00387">
    <property type="entry name" value="HATPase_c"/>
    <property type="match status" value="1"/>
</dbReference>
<evidence type="ECO:0000256" key="10">
    <source>
        <dbReference type="SAM" id="Phobius"/>
    </source>
</evidence>
<dbReference type="Proteomes" id="UP000030826">
    <property type="component" value="Unassembled WGS sequence"/>
</dbReference>
<proteinExistence type="predicted"/>
<reference evidence="12 13" key="1">
    <citation type="submission" date="2014-09" db="EMBL/GenBank/DDBJ databases">
        <title>Isolation and characterization of Aurantimonas altamirensis ON-56566 from clinical sample following a dog bite.</title>
        <authorList>
            <person name="Eshaghi A."/>
            <person name="Li A."/>
            <person name="Shahinas D."/>
            <person name="Bahn P."/>
            <person name="Kus J.V."/>
            <person name="Patel S.N."/>
        </authorList>
    </citation>
    <scope>NUCLEOTIDE SEQUENCE [LARGE SCALE GENOMIC DNA]</scope>
    <source>
        <strain evidence="12 13">ON-56566</strain>
    </source>
</reference>
<accession>A0A0B1Q188</accession>
<evidence type="ECO:0000256" key="8">
    <source>
        <dbReference type="ARBA" id="ARBA00023012"/>
    </source>
</evidence>
<sequence>MPITQKQFYARTFAFLAAALLLLLAIVGGSLYLTRLTQQNFDKVVMTRAVRSAAADLLSRIVDAETGQRGYLLTRDQRYLEPYREQIGSIAPRVERLQVAMDAMMGGRVDLSELSQRVTAKTAELDSTVSLALSGQYDAAVAEVAGGAGLALMDDIRSQLGMILDQAEAQLQAGIERQENIGSTLRHVTVIGALAIILMAAAAAWTILRYTREVAEARAEIEAANTALEARVQERTTDLIKANEEIQRFAYIVTHDLRAPLVNIMGFTSELEATFSPVRDYMASLPPSEEPLRRHAEEAINQEVPEAISFIRSSTRKMDGLINAILKISREGRRSLKPERVDLRALVETATNAVHHQGAENDGEIETDVKATSIVTDRLSLDQMLGNLLDNAIKYREPSRPLRISVRTRNDSYGRVVIEVEDNGRGISPADNERVFELFRRSGKQDTAGEGIGLAHVRTLARNLGGDIGLQSELGKGSTFTLVLPANLLNVKRSIES</sequence>
<keyword evidence="9" id="KW-0175">Coiled coil</keyword>
<dbReference type="PANTHER" id="PTHR42878:SF7">
    <property type="entry name" value="SENSOR HISTIDINE KINASE GLRK"/>
    <property type="match status" value="1"/>
</dbReference>
<name>A0A0B1Q188_9HYPH</name>
<comment type="caution">
    <text evidence="12">The sequence shown here is derived from an EMBL/GenBank/DDBJ whole genome shotgun (WGS) entry which is preliminary data.</text>
</comment>
<protein>
    <recommendedName>
        <fullName evidence="2">histidine kinase</fullName>
        <ecNumber evidence="2">2.7.13.3</ecNumber>
    </recommendedName>
</protein>
<feature type="transmembrane region" description="Helical" evidence="10">
    <location>
        <begin position="188"/>
        <end position="208"/>
    </location>
</feature>
<evidence type="ECO:0000256" key="5">
    <source>
        <dbReference type="ARBA" id="ARBA00022741"/>
    </source>
</evidence>
<dbReference type="SUPFAM" id="SSF55874">
    <property type="entry name" value="ATPase domain of HSP90 chaperone/DNA topoisomerase II/histidine kinase"/>
    <property type="match status" value="1"/>
</dbReference>
<dbReference type="EMBL" id="JRFJ01000007">
    <property type="protein sequence ID" value="KHJ53201.1"/>
    <property type="molecule type" value="Genomic_DNA"/>
</dbReference>
<dbReference type="InterPro" id="IPR007891">
    <property type="entry name" value="CHASE3"/>
</dbReference>
<dbReference type="Gene3D" id="3.30.565.10">
    <property type="entry name" value="Histidine kinase-like ATPase, C-terminal domain"/>
    <property type="match status" value="1"/>
</dbReference>
<keyword evidence="3" id="KW-0597">Phosphoprotein</keyword>
<evidence type="ECO:0000259" key="11">
    <source>
        <dbReference type="PROSITE" id="PS50109"/>
    </source>
</evidence>
<dbReference type="SMART" id="SM00388">
    <property type="entry name" value="HisKA"/>
    <property type="match status" value="1"/>
</dbReference>
<keyword evidence="10" id="KW-1133">Transmembrane helix</keyword>
<gene>
    <name evidence="12" type="ORF">LA66_19530</name>
</gene>
<feature type="domain" description="Histidine kinase" evidence="11">
    <location>
        <begin position="252"/>
        <end position="488"/>
    </location>
</feature>
<dbReference type="RefSeq" id="WP_039195834.1">
    <property type="nucleotide sequence ID" value="NZ_JRFJ01000007.1"/>
</dbReference>
<dbReference type="GO" id="GO:0000155">
    <property type="term" value="F:phosphorelay sensor kinase activity"/>
    <property type="evidence" value="ECO:0007669"/>
    <property type="project" value="InterPro"/>
</dbReference>
<evidence type="ECO:0000256" key="1">
    <source>
        <dbReference type="ARBA" id="ARBA00000085"/>
    </source>
</evidence>
<dbReference type="PROSITE" id="PS50109">
    <property type="entry name" value="HIS_KIN"/>
    <property type="match status" value="1"/>
</dbReference>
<dbReference type="Pfam" id="PF05227">
    <property type="entry name" value="CHASE3"/>
    <property type="match status" value="1"/>
</dbReference>
<keyword evidence="4" id="KW-0808">Transferase</keyword>
<evidence type="ECO:0000256" key="9">
    <source>
        <dbReference type="SAM" id="Coils"/>
    </source>
</evidence>
<dbReference type="InterPro" id="IPR036097">
    <property type="entry name" value="HisK_dim/P_sf"/>
</dbReference>
<dbReference type="SUPFAM" id="SSF47384">
    <property type="entry name" value="Homodimeric domain of signal transducing histidine kinase"/>
    <property type="match status" value="1"/>
</dbReference>
<dbReference type="Gene3D" id="1.10.287.130">
    <property type="match status" value="1"/>
</dbReference>
<dbReference type="PANTHER" id="PTHR42878">
    <property type="entry name" value="TWO-COMPONENT HISTIDINE KINASE"/>
    <property type="match status" value="1"/>
</dbReference>
<keyword evidence="5" id="KW-0547">Nucleotide-binding</keyword>
<evidence type="ECO:0000256" key="7">
    <source>
        <dbReference type="ARBA" id="ARBA00022840"/>
    </source>
</evidence>
<dbReference type="EC" id="2.7.13.3" evidence="2"/>
<dbReference type="PRINTS" id="PR00344">
    <property type="entry name" value="BCTRLSENSOR"/>
</dbReference>
<keyword evidence="6" id="KW-0418">Kinase</keyword>